<sequence length="124" mass="13265">MVGRYCCSPAESRNDAWEGQDAFVILAGGRDLSGYDFPHIESVTCEDNMDEYQPGSVDGLGTEHRIEAGIIVGQAQYGVYGGGVSCNSSAANQYIVFSGRVICVELQHPVVICPGWLSCKSEPA</sequence>
<protein>
    <submittedName>
        <fullName evidence="1">Uncharacterized protein</fullName>
    </submittedName>
</protein>
<evidence type="ECO:0000313" key="1">
    <source>
        <dbReference type="EMBL" id="KAK8569348.1"/>
    </source>
</evidence>
<dbReference type="EMBL" id="JBBPBM010000009">
    <property type="protein sequence ID" value="KAK8569348.1"/>
    <property type="molecule type" value="Genomic_DNA"/>
</dbReference>
<gene>
    <name evidence="1" type="ORF">V6N12_007878</name>
</gene>
<comment type="caution">
    <text evidence="1">The sequence shown here is derived from an EMBL/GenBank/DDBJ whole genome shotgun (WGS) entry which is preliminary data.</text>
</comment>
<proteinExistence type="predicted"/>
<keyword evidence="2" id="KW-1185">Reference proteome</keyword>
<reference evidence="1 2" key="1">
    <citation type="journal article" date="2024" name="G3 (Bethesda)">
        <title>Genome assembly of Hibiscus sabdariffa L. provides insights into metabolisms of medicinal natural products.</title>
        <authorList>
            <person name="Kim T."/>
        </authorList>
    </citation>
    <scope>NUCLEOTIDE SEQUENCE [LARGE SCALE GENOMIC DNA]</scope>
    <source>
        <strain evidence="1">TK-2024</strain>
        <tissue evidence="1">Old leaves</tissue>
    </source>
</reference>
<accession>A0ABR2F320</accession>
<name>A0ABR2F320_9ROSI</name>
<dbReference type="Proteomes" id="UP001472677">
    <property type="component" value="Unassembled WGS sequence"/>
</dbReference>
<evidence type="ECO:0000313" key="2">
    <source>
        <dbReference type="Proteomes" id="UP001472677"/>
    </source>
</evidence>
<organism evidence="1 2">
    <name type="scientific">Hibiscus sabdariffa</name>
    <name type="common">roselle</name>
    <dbReference type="NCBI Taxonomy" id="183260"/>
    <lineage>
        <taxon>Eukaryota</taxon>
        <taxon>Viridiplantae</taxon>
        <taxon>Streptophyta</taxon>
        <taxon>Embryophyta</taxon>
        <taxon>Tracheophyta</taxon>
        <taxon>Spermatophyta</taxon>
        <taxon>Magnoliopsida</taxon>
        <taxon>eudicotyledons</taxon>
        <taxon>Gunneridae</taxon>
        <taxon>Pentapetalae</taxon>
        <taxon>rosids</taxon>
        <taxon>malvids</taxon>
        <taxon>Malvales</taxon>
        <taxon>Malvaceae</taxon>
        <taxon>Malvoideae</taxon>
        <taxon>Hibiscus</taxon>
    </lineage>
</organism>